<evidence type="ECO:0000259" key="1">
    <source>
        <dbReference type="Pfam" id="PF01471"/>
    </source>
</evidence>
<dbReference type="InterPro" id="IPR036366">
    <property type="entry name" value="PGBDSf"/>
</dbReference>
<keyword evidence="3" id="KW-1185">Reference proteome</keyword>
<comment type="caution">
    <text evidence="2">The sequence shown here is derived from an EMBL/GenBank/DDBJ whole genome shotgun (WGS) entry which is preliminary data.</text>
</comment>
<dbReference type="RefSeq" id="WP_186908716.1">
    <property type="nucleotide sequence ID" value="NZ_JACOPP010000028.1"/>
</dbReference>
<feature type="domain" description="Peptidoglycan binding-like" evidence="1">
    <location>
        <begin position="9"/>
        <end position="68"/>
    </location>
</feature>
<organism evidence="2 3">
    <name type="scientific">Lawsonibacter hominis</name>
    <dbReference type="NCBI Taxonomy" id="2763053"/>
    <lineage>
        <taxon>Bacteria</taxon>
        <taxon>Bacillati</taxon>
        <taxon>Bacillota</taxon>
        <taxon>Clostridia</taxon>
        <taxon>Eubacteriales</taxon>
        <taxon>Oscillospiraceae</taxon>
        <taxon>Lawsonibacter</taxon>
    </lineage>
</organism>
<dbReference type="Proteomes" id="UP000661435">
    <property type="component" value="Unassembled WGS sequence"/>
</dbReference>
<dbReference type="Pfam" id="PF01471">
    <property type="entry name" value="PG_binding_1"/>
    <property type="match status" value="2"/>
</dbReference>
<dbReference type="InterPro" id="IPR002477">
    <property type="entry name" value="Peptidoglycan-bd-like"/>
</dbReference>
<evidence type="ECO:0000313" key="2">
    <source>
        <dbReference type="EMBL" id="MBC5734898.1"/>
    </source>
</evidence>
<evidence type="ECO:0000313" key="3">
    <source>
        <dbReference type="Proteomes" id="UP000661435"/>
    </source>
</evidence>
<name>A0A8J6MFI3_9FIRM</name>
<accession>A0A8J6MFI3</accession>
<protein>
    <submittedName>
        <fullName evidence="2">Peptidoglycan-binding protein</fullName>
    </submittedName>
</protein>
<dbReference type="AlphaFoldDB" id="A0A8J6MFI3"/>
<feature type="domain" description="Peptidoglycan binding-like" evidence="1">
    <location>
        <begin position="124"/>
        <end position="162"/>
    </location>
</feature>
<proteinExistence type="predicted"/>
<dbReference type="EMBL" id="JACOPP010000028">
    <property type="protein sequence ID" value="MBC5734898.1"/>
    <property type="molecule type" value="Genomic_DNA"/>
</dbReference>
<dbReference type="Gene3D" id="1.10.101.10">
    <property type="entry name" value="PGBD-like superfamily/PGBD"/>
    <property type="match status" value="2"/>
</dbReference>
<dbReference type="SUPFAM" id="SSF47090">
    <property type="entry name" value="PGBD-like"/>
    <property type="match status" value="2"/>
</dbReference>
<sequence length="187" mass="20718">MTCENPYTGVPVRSLQTMLRELSFHYPVIPRLIPDGIFGEHTLEAVMLFQREFHPPVTGQVDHGTWDAVSALFQSVRPGLSPPLPCRLWPGNGFAVAPGEDSVHLYPVQAMFRGLSQLLEGIEDAPVSGTHDAATQANLRYVQRSAQLPETGLADQATWNALARLYVLFVTFAQSPRLLREGWLDVP</sequence>
<reference evidence="2" key="1">
    <citation type="submission" date="2020-08" db="EMBL/GenBank/DDBJ databases">
        <title>Genome public.</title>
        <authorList>
            <person name="Liu C."/>
            <person name="Sun Q."/>
        </authorList>
    </citation>
    <scope>NUCLEOTIDE SEQUENCE</scope>
    <source>
        <strain evidence="2">NSJ-51</strain>
    </source>
</reference>
<gene>
    <name evidence="2" type="ORF">H8S57_14360</name>
</gene>
<dbReference type="InterPro" id="IPR036365">
    <property type="entry name" value="PGBD-like_sf"/>
</dbReference>